<feature type="domain" description="KN homeodomain" evidence="4">
    <location>
        <begin position="250"/>
        <end position="278"/>
    </location>
</feature>
<gene>
    <name evidence="5" type="ORF">LY90DRAFT_502839</name>
</gene>
<name>A0A1Y2ET25_9FUNG</name>
<evidence type="ECO:0000256" key="3">
    <source>
        <dbReference type="ARBA" id="ARBA00023242"/>
    </source>
</evidence>
<dbReference type="OrthoDB" id="10056939at2759"/>
<dbReference type="Pfam" id="PF05920">
    <property type="entry name" value="Homeobox_KN"/>
    <property type="match status" value="1"/>
</dbReference>
<keyword evidence="2" id="KW-0371">Homeobox</keyword>
<dbReference type="Proteomes" id="UP000193920">
    <property type="component" value="Unassembled WGS sequence"/>
</dbReference>
<dbReference type="SUPFAM" id="SSF46689">
    <property type="entry name" value="Homeodomain-like"/>
    <property type="match status" value="1"/>
</dbReference>
<evidence type="ECO:0000256" key="2">
    <source>
        <dbReference type="ARBA" id="ARBA00023155"/>
    </source>
</evidence>
<dbReference type="InterPro" id="IPR009057">
    <property type="entry name" value="Homeodomain-like_sf"/>
</dbReference>
<proteinExistence type="predicted"/>
<evidence type="ECO:0000259" key="4">
    <source>
        <dbReference type="Pfam" id="PF05920"/>
    </source>
</evidence>
<dbReference type="InterPro" id="IPR001356">
    <property type="entry name" value="HD"/>
</dbReference>
<dbReference type="CDD" id="cd00086">
    <property type="entry name" value="homeodomain"/>
    <property type="match status" value="1"/>
</dbReference>
<dbReference type="Gene3D" id="1.10.10.60">
    <property type="entry name" value="Homeodomain-like"/>
    <property type="match status" value="1"/>
</dbReference>
<keyword evidence="3" id="KW-0539">Nucleus</keyword>
<evidence type="ECO:0000313" key="6">
    <source>
        <dbReference type="Proteomes" id="UP000193920"/>
    </source>
</evidence>
<dbReference type="GO" id="GO:0003677">
    <property type="term" value="F:DNA binding"/>
    <property type="evidence" value="ECO:0007669"/>
    <property type="project" value="UniProtKB-KW"/>
</dbReference>
<evidence type="ECO:0000313" key="5">
    <source>
        <dbReference type="EMBL" id="ORY73985.1"/>
    </source>
</evidence>
<sequence>MYNSNANCNIESFNTLSGIDKYYYNPLINPLHALEPSTIQSNNILDYPINIKTSVEDYNQSQFNFFNNNNMSKDMLSTFNNTFSGNNDDNFLQIFYPMSISHPNNTTNVKEYPLPTTEDIKYEYDRSNSQKSINSSLFYLDLYLFENTSDQFNQPKISFSSQCRNIATNSLFNRRKGSLSYTPGFDTEKEYEEKKSMLLVTRNVDIRRIYIIIDEIYNYIDYLEKIASKLNCFRVRHILSKGASKHLMKWLKEHEKNPYPTQKEKEILCKETSLTKKQSPKRFSLSFQK</sequence>
<organism evidence="5 6">
    <name type="scientific">Neocallimastix californiae</name>
    <dbReference type="NCBI Taxonomy" id="1754190"/>
    <lineage>
        <taxon>Eukaryota</taxon>
        <taxon>Fungi</taxon>
        <taxon>Fungi incertae sedis</taxon>
        <taxon>Chytridiomycota</taxon>
        <taxon>Chytridiomycota incertae sedis</taxon>
        <taxon>Neocallimastigomycetes</taxon>
        <taxon>Neocallimastigales</taxon>
        <taxon>Neocallimastigaceae</taxon>
        <taxon>Neocallimastix</taxon>
    </lineage>
</organism>
<dbReference type="InterPro" id="IPR008422">
    <property type="entry name" value="KN_HD"/>
</dbReference>
<dbReference type="STRING" id="1754190.A0A1Y2ET25"/>
<dbReference type="EMBL" id="MCOG01000031">
    <property type="protein sequence ID" value="ORY73985.1"/>
    <property type="molecule type" value="Genomic_DNA"/>
</dbReference>
<evidence type="ECO:0000256" key="1">
    <source>
        <dbReference type="ARBA" id="ARBA00023125"/>
    </source>
</evidence>
<protein>
    <recommendedName>
        <fullName evidence="4">KN homeodomain domain-containing protein</fullName>
    </recommendedName>
</protein>
<dbReference type="AlphaFoldDB" id="A0A1Y2ET25"/>
<keyword evidence="1" id="KW-0238">DNA-binding</keyword>
<reference evidence="5 6" key="1">
    <citation type="submission" date="2016-08" db="EMBL/GenBank/DDBJ databases">
        <title>A Parts List for Fungal Cellulosomes Revealed by Comparative Genomics.</title>
        <authorList>
            <consortium name="DOE Joint Genome Institute"/>
            <person name="Haitjema C.H."/>
            <person name="Gilmore S.P."/>
            <person name="Henske J.K."/>
            <person name="Solomon K.V."/>
            <person name="De Groot R."/>
            <person name="Kuo A."/>
            <person name="Mondo S.J."/>
            <person name="Salamov A.A."/>
            <person name="Labutti K."/>
            <person name="Zhao Z."/>
            <person name="Chiniquy J."/>
            <person name="Barry K."/>
            <person name="Brewer H.M."/>
            <person name="Purvine S.O."/>
            <person name="Wright A.T."/>
            <person name="Boxma B."/>
            <person name="Van Alen T."/>
            <person name="Hackstein J.H."/>
            <person name="Baker S.E."/>
            <person name="Grigoriev I.V."/>
            <person name="O'Malley M.A."/>
        </authorList>
    </citation>
    <scope>NUCLEOTIDE SEQUENCE [LARGE SCALE GENOMIC DNA]</scope>
    <source>
        <strain evidence="5 6">G1</strain>
    </source>
</reference>
<accession>A0A1Y2ET25</accession>
<comment type="caution">
    <text evidence="5">The sequence shown here is derived from an EMBL/GenBank/DDBJ whole genome shotgun (WGS) entry which is preliminary data.</text>
</comment>
<keyword evidence="6" id="KW-1185">Reference proteome</keyword>
<dbReference type="GO" id="GO:0006355">
    <property type="term" value="P:regulation of DNA-templated transcription"/>
    <property type="evidence" value="ECO:0007669"/>
    <property type="project" value="InterPro"/>
</dbReference>